<evidence type="ECO:0000313" key="1">
    <source>
        <dbReference type="EMBL" id="KAI6091829.1"/>
    </source>
</evidence>
<dbReference type="Proteomes" id="UP001497680">
    <property type="component" value="Unassembled WGS sequence"/>
</dbReference>
<reference evidence="1 2" key="1">
    <citation type="journal article" date="2022" name="New Phytol.">
        <title>Ecological generalism drives hyperdiversity of secondary metabolite gene clusters in xylarialean endophytes.</title>
        <authorList>
            <person name="Franco M.E.E."/>
            <person name="Wisecaver J.H."/>
            <person name="Arnold A.E."/>
            <person name="Ju Y.M."/>
            <person name="Slot J.C."/>
            <person name="Ahrendt S."/>
            <person name="Moore L.P."/>
            <person name="Eastman K.E."/>
            <person name="Scott K."/>
            <person name="Konkel Z."/>
            <person name="Mondo S.J."/>
            <person name="Kuo A."/>
            <person name="Hayes R.D."/>
            <person name="Haridas S."/>
            <person name="Andreopoulos B."/>
            <person name="Riley R."/>
            <person name="LaButti K."/>
            <person name="Pangilinan J."/>
            <person name="Lipzen A."/>
            <person name="Amirebrahimi M."/>
            <person name="Yan J."/>
            <person name="Adam C."/>
            <person name="Keymanesh K."/>
            <person name="Ng V."/>
            <person name="Louie K."/>
            <person name="Northen T."/>
            <person name="Drula E."/>
            <person name="Henrissat B."/>
            <person name="Hsieh H.M."/>
            <person name="Youens-Clark K."/>
            <person name="Lutzoni F."/>
            <person name="Miadlikowska J."/>
            <person name="Eastwood D.C."/>
            <person name="Hamelin R.C."/>
            <person name="Grigoriev I.V."/>
            <person name="U'Ren J.M."/>
        </authorList>
    </citation>
    <scope>NUCLEOTIDE SEQUENCE [LARGE SCALE GENOMIC DNA]</scope>
    <source>
        <strain evidence="1 2">ER1909</strain>
    </source>
</reference>
<accession>A0ACC0DGN6</accession>
<sequence>MKLIVAGSTGFVATELIRQALSHPAVTSIIALGRREAPTPANAGPNAAKFQSVICDNFENYSESVRQKLAGADACVWTIAVTPSQLKTMTWEQICTICRDYAIRGIETMSELDRDRKTSKPFRFIYISGANSVRDPAKRPWVLGDYCVLRGEAESRILAYAQQSNGKVDARIAKPGLIEAEGKTGVLVNVAKTIGRTLIGLPKVHVREISATLLDQAVNGFQKDTLLNEDLVKIGQRVLQTQQ</sequence>
<proteinExistence type="predicted"/>
<name>A0ACC0DGN6_9PEZI</name>
<keyword evidence="2" id="KW-1185">Reference proteome</keyword>
<protein>
    <submittedName>
        <fullName evidence="1">Uncharacterized protein</fullName>
    </submittedName>
</protein>
<gene>
    <name evidence="1" type="ORF">F4821DRAFT_225682</name>
</gene>
<dbReference type="EMBL" id="MU394285">
    <property type="protein sequence ID" value="KAI6091829.1"/>
    <property type="molecule type" value="Genomic_DNA"/>
</dbReference>
<comment type="caution">
    <text evidence="1">The sequence shown here is derived from an EMBL/GenBank/DDBJ whole genome shotgun (WGS) entry which is preliminary data.</text>
</comment>
<organism evidence="1 2">
    <name type="scientific">Hypoxylon rubiginosum</name>
    <dbReference type="NCBI Taxonomy" id="110542"/>
    <lineage>
        <taxon>Eukaryota</taxon>
        <taxon>Fungi</taxon>
        <taxon>Dikarya</taxon>
        <taxon>Ascomycota</taxon>
        <taxon>Pezizomycotina</taxon>
        <taxon>Sordariomycetes</taxon>
        <taxon>Xylariomycetidae</taxon>
        <taxon>Xylariales</taxon>
        <taxon>Hypoxylaceae</taxon>
        <taxon>Hypoxylon</taxon>
    </lineage>
</organism>
<evidence type="ECO:0000313" key="2">
    <source>
        <dbReference type="Proteomes" id="UP001497680"/>
    </source>
</evidence>